<reference evidence="2" key="1">
    <citation type="journal article" date="2022" name="Microorganisms">
        <title>Antibiotic Susceptibility, Resistance Gene Determinants and Corresponding Genomic Regions in Lactobacillus amylovorus Isolates Derived from Wild Boars and Domestic Pigs.</title>
        <authorList>
            <person name="Moravkova M."/>
            <person name="Kostovova I."/>
            <person name="Kavanova K."/>
            <person name="Pechar R."/>
            <person name="Stanek S."/>
            <person name="Brychta A."/>
            <person name="Zeman M."/>
            <person name="Kubasova T."/>
        </authorList>
    </citation>
    <scope>NUCLEOTIDE SEQUENCE</scope>
    <source>
        <strain evidence="2">M356A</strain>
    </source>
</reference>
<feature type="chain" id="PRO_5040801730" description="Surface antigen" evidence="1">
    <location>
        <begin position="28"/>
        <end position="217"/>
    </location>
</feature>
<comment type="caution">
    <text evidence="2">The sequence shown here is derived from an EMBL/GenBank/DDBJ whole genome shotgun (WGS) entry which is preliminary data.</text>
</comment>
<evidence type="ECO:0008006" key="4">
    <source>
        <dbReference type="Google" id="ProtNLM"/>
    </source>
</evidence>
<dbReference type="Proteomes" id="UP001143700">
    <property type="component" value="Unassembled WGS sequence"/>
</dbReference>
<protein>
    <recommendedName>
        <fullName evidence="4">Surface antigen</fullName>
    </recommendedName>
</protein>
<organism evidence="2 3">
    <name type="scientific">Lactobacillus amylovorus</name>
    <dbReference type="NCBI Taxonomy" id="1604"/>
    <lineage>
        <taxon>Bacteria</taxon>
        <taxon>Bacillati</taxon>
        <taxon>Bacillota</taxon>
        <taxon>Bacilli</taxon>
        <taxon>Lactobacillales</taxon>
        <taxon>Lactobacillaceae</taxon>
        <taxon>Lactobacillus</taxon>
    </lineage>
</organism>
<proteinExistence type="predicted"/>
<dbReference type="EMBL" id="JAOTGU010000026">
    <property type="protein sequence ID" value="MDB6262958.1"/>
    <property type="molecule type" value="Genomic_DNA"/>
</dbReference>
<keyword evidence="1" id="KW-0732">Signal</keyword>
<name>A0A9X3WBY6_LACAM</name>
<evidence type="ECO:0000313" key="2">
    <source>
        <dbReference type="EMBL" id="MDB6262958.1"/>
    </source>
</evidence>
<gene>
    <name evidence="2" type="ORF">ODV15_10455</name>
</gene>
<reference evidence="2" key="2">
    <citation type="submission" date="2022-10" db="EMBL/GenBank/DDBJ databases">
        <authorList>
            <person name="Kostovova I."/>
            <person name="Moravkova M."/>
            <person name="Pechar R."/>
        </authorList>
    </citation>
    <scope>NUCLEOTIDE SEQUENCE</scope>
    <source>
        <strain evidence="2">M356A</strain>
    </source>
</reference>
<evidence type="ECO:0000256" key="1">
    <source>
        <dbReference type="SAM" id="SignalP"/>
    </source>
</evidence>
<dbReference type="AlphaFoldDB" id="A0A9X3WBY6"/>
<feature type="signal peptide" evidence="1">
    <location>
        <begin position="1"/>
        <end position="27"/>
    </location>
</feature>
<evidence type="ECO:0000313" key="3">
    <source>
        <dbReference type="Proteomes" id="UP001143700"/>
    </source>
</evidence>
<accession>A0A9X3WBY6</accession>
<dbReference type="RefSeq" id="WP_271878487.1">
    <property type="nucleotide sequence ID" value="NZ_JAOTGW010000014.1"/>
</dbReference>
<sequence length="217" mass="24112">MIIIFLPKKIIVSSLMMATLVGFSSLAVDNESVSAASYDNGTQENIEELTPTAHHLFTEAEINSFSELITVKNGEYQVDQNRANQASLREIQLANQFVSQVNETKRDLRLYGVDLAHPHHNYFTYKDFSWGTRYYFSTNAAVTRMQKVLRNGNAVMGGASIVGGAIGGVIPALAGSVVANHFSNMAADLGDYNNAHRNKQIYMDVNWTGSYSFHIWH</sequence>